<comment type="caution">
    <text evidence="1">The sequence shown here is derived from an EMBL/GenBank/DDBJ whole genome shotgun (WGS) entry which is preliminary data.</text>
</comment>
<accession>A0A848HV02</accession>
<dbReference type="Proteomes" id="UP000583752">
    <property type="component" value="Unassembled WGS sequence"/>
</dbReference>
<proteinExistence type="predicted"/>
<dbReference type="AlphaFoldDB" id="A0A848HV02"/>
<dbReference type="RefSeq" id="WP_169469577.1">
    <property type="nucleotide sequence ID" value="NZ_JABBGG010000020.1"/>
</dbReference>
<dbReference type="EMBL" id="JABBGG010000020">
    <property type="protein sequence ID" value="NML63531.1"/>
    <property type="molecule type" value="Genomic_DNA"/>
</dbReference>
<evidence type="ECO:0000313" key="1">
    <source>
        <dbReference type="EMBL" id="NML63531.1"/>
    </source>
</evidence>
<sequence>MIGAAAPVVQESNNECPAHVAFQVEIISADHMATDEELLRELIGNALSGSPDACADVSIALLQSLSKSLSHIIGDDGFNSLLFRTAHRVGNDYPWLRFDPRTLPADPEFAAVRRSFEGQEPAQAYAASMLFFSTFIDVLASLIGAHLTTLILDSALGGTITGISSKEQNDE</sequence>
<gene>
    <name evidence="1" type="ORF">HHL21_21060</name>
</gene>
<name>A0A848HV02_9BURK</name>
<keyword evidence="2" id="KW-1185">Reference proteome</keyword>
<evidence type="ECO:0000313" key="2">
    <source>
        <dbReference type="Proteomes" id="UP000583752"/>
    </source>
</evidence>
<protein>
    <submittedName>
        <fullName evidence="1">Uncharacterized protein</fullName>
    </submittedName>
</protein>
<organism evidence="1 2">
    <name type="scientific">Massilia polaris</name>
    <dbReference type="NCBI Taxonomy" id="2728846"/>
    <lineage>
        <taxon>Bacteria</taxon>
        <taxon>Pseudomonadati</taxon>
        <taxon>Pseudomonadota</taxon>
        <taxon>Betaproteobacteria</taxon>
        <taxon>Burkholderiales</taxon>
        <taxon>Oxalobacteraceae</taxon>
        <taxon>Telluria group</taxon>
        <taxon>Massilia</taxon>
    </lineage>
</organism>
<reference evidence="1 2" key="1">
    <citation type="submission" date="2020-04" db="EMBL/GenBank/DDBJ databases">
        <title>Massilia sp. RP-1-19 isolated from soil.</title>
        <authorList>
            <person name="Dahal R.H."/>
        </authorList>
    </citation>
    <scope>NUCLEOTIDE SEQUENCE [LARGE SCALE GENOMIC DNA]</scope>
    <source>
        <strain evidence="1 2">RP-1-19</strain>
    </source>
</reference>